<name>A0A3M8ASH3_9BACL</name>
<evidence type="ECO:0000256" key="3">
    <source>
        <dbReference type="ARBA" id="ARBA00022448"/>
    </source>
</evidence>
<protein>
    <submittedName>
        <fullName evidence="10">Branched-chain amino acid ABC transporter permease</fullName>
    </submittedName>
</protein>
<reference evidence="9 12" key="2">
    <citation type="submission" date="2019-06" db="EMBL/GenBank/DDBJ databases">
        <title>Whole genome shotgun sequence of Brevibacillus agri NBRC 15538.</title>
        <authorList>
            <person name="Hosoyama A."/>
            <person name="Uohara A."/>
            <person name="Ohji S."/>
            <person name="Ichikawa N."/>
        </authorList>
    </citation>
    <scope>NUCLEOTIDE SEQUENCE [LARGE SCALE GENOMIC DNA]</scope>
    <source>
        <strain evidence="9 12">NBRC 15538</strain>
    </source>
</reference>
<feature type="transmembrane region" description="Helical" evidence="8">
    <location>
        <begin position="51"/>
        <end position="75"/>
    </location>
</feature>
<dbReference type="Proteomes" id="UP000317180">
    <property type="component" value="Unassembled WGS sequence"/>
</dbReference>
<feature type="transmembrane region" description="Helical" evidence="8">
    <location>
        <begin position="95"/>
        <end position="112"/>
    </location>
</feature>
<evidence type="ECO:0000256" key="4">
    <source>
        <dbReference type="ARBA" id="ARBA00022475"/>
    </source>
</evidence>
<gene>
    <name evidence="9" type="ORF">BAG01nite_13230</name>
    <name evidence="10" type="ORF">EB820_14685</name>
</gene>
<keyword evidence="3" id="KW-0813">Transport</keyword>
<dbReference type="PANTHER" id="PTHR34979">
    <property type="entry name" value="INNER MEMBRANE PROTEIN YGAZ"/>
    <property type="match status" value="1"/>
</dbReference>
<dbReference type="InterPro" id="IPR011606">
    <property type="entry name" value="Brnchd-chn_aa_trnsp_permease"/>
</dbReference>
<keyword evidence="6 8" id="KW-1133">Transmembrane helix</keyword>
<sequence length="247" mass="26435">MKLSKHSASLFWQGAWDALPLAASYILSAIIFGMMALAAGLTVWESVAMSLFIYTGAAQFSAVGMIAEHTGMWAILLTTFLLNTRHFLMGLSVSSYYQGLPLAHVNVLAFFMTDEQYAVSLNRFRHHQSEAAYLYGVSLTLHACWVLGTWAGSLAGEWIPDPGALGLGFSYIAMFIALSYFQLTSLSRILTFLLCGGLAVGVALLLPNGLHLLVAGLVAFCIGFALPAKEKAASSPQAESAQGVETA</sequence>
<dbReference type="EMBL" id="BJOD01000011">
    <property type="protein sequence ID" value="GED25221.1"/>
    <property type="molecule type" value="Genomic_DNA"/>
</dbReference>
<evidence type="ECO:0000256" key="7">
    <source>
        <dbReference type="ARBA" id="ARBA00023136"/>
    </source>
</evidence>
<keyword evidence="7 8" id="KW-0472">Membrane</keyword>
<organism evidence="10 11">
    <name type="scientific">Brevibacillus agri</name>
    <dbReference type="NCBI Taxonomy" id="51101"/>
    <lineage>
        <taxon>Bacteria</taxon>
        <taxon>Bacillati</taxon>
        <taxon>Bacillota</taxon>
        <taxon>Bacilli</taxon>
        <taxon>Bacillales</taxon>
        <taxon>Paenibacillaceae</taxon>
        <taxon>Brevibacillus</taxon>
    </lineage>
</organism>
<evidence type="ECO:0000256" key="6">
    <source>
        <dbReference type="ARBA" id="ARBA00022989"/>
    </source>
</evidence>
<evidence type="ECO:0000313" key="10">
    <source>
        <dbReference type="EMBL" id="RNB54152.1"/>
    </source>
</evidence>
<dbReference type="RefSeq" id="WP_122953049.1">
    <property type="nucleotide sequence ID" value="NZ_BJOD01000011.1"/>
</dbReference>
<reference evidence="10 11" key="1">
    <citation type="submission" date="2018-10" db="EMBL/GenBank/DDBJ databases">
        <title>Phylogenomics of Brevibacillus.</title>
        <authorList>
            <person name="Dunlap C."/>
        </authorList>
    </citation>
    <scope>NUCLEOTIDE SEQUENCE [LARGE SCALE GENOMIC DNA]</scope>
    <source>
        <strain evidence="10 11">NRRL NRS 1219</strain>
    </source>
</reference>
<feature type="transmembrane region" description="Helical" evidence="8">
    <location>
        <begin position="132"/>
        <end position="151"/>
    </location>
</feature>
<evidence type="ECO:0000313" key="12">
    <source>
        <dbReference type="Proteomes" id="UP000317180"/>
    </source>
</evidence>
<feature type="transmembrane region" description="Helical" evidence="8">
    <location>
        <begin position="188"/>
        <end position="206"/>
    </location>
</feature>
<dbReference type="GO" id="GO:1903785">
    <property type="term" value="P:L-valine transmembrane transport"/>
    <property type="evidence" value="ECO:0007669"/>
    <property type="project" value="TreeGrafter"/>
</dbReference>
<comment type="caution">
    <text evidence="10">The sequence shown here is derived from an EMBL/GenBank/DDBJ whole genome shotgun (WGS) entry which is preliminary data.</text>
</comment>
<accession>A0A3M8ASH3</accession>
<dbReference type="Pfam" id="PF03591">
    <property type="entry name" value="AzlC"/>
    <property type="match status" value="1"/>
</dbReference>
<comment type="similarity">
    <text evidence="2">Belongs to the AzlC family.</text>
</comment>
<dbReference type="Proteomes" id="UP000276178">
    <property type="component" value="Unassembled WGS sequence"/>
</dbReference>
<dbReference type="OrthoDB" id="3177005at2"/>
<proteinExistence type="inferred from homology"/>
<feature type="transmembrane region" description="Helical" evidence="8">
    <location>
        <begin position="163"/>
        <end position="181"/>
    </location>
</feature>
<evidence type="ECO:0000313" key="11">
    <source>
        <dbReference type="Proteomes" id="UP000276178"/>
    </source>
</evidence>
<keyword evidence="4" id="KW-1003">Cell membrane</keyword>
<evidence type="ECO:0000256" key="2">
    <source>
        <dbReference type="ARBA" id="ARBA00010735"/>
    </source>
</evidence>
<dbReference type="PANTHER" id="PTHR34979:SF1">
    <property type="entry name" value="INNER MEMBRANE PROTEIN YGAZ"/>
    <property type="match status" value="1"/>
</dbReference>
<dbReference type="EMBL" id="RHHN01000042">
    <property type="protein sequence ID" value="RNB54152.1"/>
    <property type="molecule type" value="Genomic_DNA"/>
</dbReference>
<evidence type="ECO:0000313" key="9">
    <source>
        <dbReference type="EMBL" id="GED25221.1"/>
    </source>
</evidence>
<comment type="subcellular location">
    <subcellularLocation>
        <location evidence="1">Cell membrane</location>
        <topology evidence="1">Multi-pass membrane protein</topology>
    </subcellularLocation>
</comment>
<feature type="transmembrane region" description="Helical" evidence="8">
    <location>
        <begin position="20"/>
        <end position="44"/>
    </location>
</feature>
<dbReference type="GO" id="GO:0005886">
    <property type="term" value="C:plasma membrane"/>
    <property type="evidence" value="ECO:0007669"/>
    <property type="project" value="UniProtKB-SubCell"/>
</dbReference>
<evidence type="ECO:0000256" key="1">
    <source>
        <dbReference type="ARBA" id="ARBA00004651"/>
    </source>
</evidence>
<evidence type="ECO:0000256" key="5">
    <source>
        <dbReference type="ARBA" id="ARBA00022692"/>
    </source>
</evidence>
<dbReference type="GeneID" id="82810783"/>
<dbReference type="AlphaFoldDB" id="A0A3M8ASH3"/>
<evidence type="ECO:0000256" key="8">
    <source>
        <dbReference type="SAM" id="Phobius"/>
    </source>
</evidence>
<keyword evidence="5 8" id="KW-0812">Transmembrane</keyword>
<keyword evidence="12" id="KW-1185">Reference proteome</keyword>
<feature type="transmembrane region" description="Helical" evidence="8">
    <location>
        <begin position="212"/>
        <end position="228"/>
    </location>
</feature>